<name>A0A2R8BM47_9RHOB</name>
<keyword evidence="3" id="KW-1185">Reference proteome</keyword>
<dbReference type="OrthoDB" id="7632202at2"/>
<dbReference type="Proteomes" id="UP000244924">
    <property type="component" value="Unassembled WGS sequence"/>
</dbReference>
<organism evidence="2 3">
    <name type="scientific">Albidovulum aquaemixtae</name>
    <dbReference type="NCBI Taxonomy" id="1542388"/>
    <lineage>
        <taxon>Bacteria</taxon>
        <taxon>Pseudomonadati</taxon>
        <taxon>Pseudomonadota</taxon>
        <taxon>Alphaproteobacteria</taxon>
        <taxon>Rhodobacterales</taxon>
        <taxon>Paracoccaceae</taxon>
        <taxon>Albidovulum</taxon>
    </lineage>
</organism>
<feature type="transmembrane region" description="Helical" evidence="1">
    <location>
        <begin position="70"/>
        <end position="89"/>
    </location>
</feature>
<evidence type="ECO:0000256" key="1">
    <source>
        <dbReference type="SAM" id="Phobius"/>
    </source>
</evidence>
<dbReference type="RefSeq" id="WP_108854496.1">
    <property type="nucleotide sequence ID" value="NZ_OMOQ01000003.1"/>
</dbReference>
<proteinExistence type="predicted"/>
<feature type="transmembrane region" description="Helical" evidence="1">
    <location>
        <begin position="6"/>
        <end position="26"/>
    </location>
</feature>
<evidence type="ECO:0000313" key="3">
    <source>
        <dbReference type="Proteomes" id="UP000244924"/>
    </source>
</evidence>
<gene>
    <name evidence="2" type="ORF">DEA8626_03557</name>
</gene>
<accession>A0A2R8BM47</accession>
<reference evidence="2 3" key="1">
    <citation type="submission" date="2018-03" db="EMBL/GenBank/DDBJ databases">
        <authorList>
            <person name="Keele B.F."/>
        </authorList>
    </citation>
    <scope>NUCLEOTIDE SEQUENCE [LARGE SCALE GENOMIC DNA]</scope>
    <source>
        <strain evidence="2 3">CECT 8626</strain>
    </source>
</reference>
<dbReference type="EMBL" id="OMOQ01000003">
    <property type="protein sequence ID" value="SPH24505.1"/>
    <property type="molecule type" value="Genomic_DNA"/>
</dbReference>
<keyword evidence="1" id="KW-1133">Transmembrane helix</keyword>
<dbReference type="AlphaFoldDB" id="A0A2R8BM47"/>
<protein>
    <recommendedName>
        <fullName evidence="4">Cation/multidrug efflux pump</fullName>
    </recommendedName>
</protein>
<keyword evidence="1" id="KW-0472">Membrane</keyword>
<evidence type="ECO:0008006" key="4">
    <source>
        <dbReference type="Google" id="ProtNLM"/>
    </source>
</evidence>
<keyword evidence="1" id="KW-0812">Transmembrane</keyword>
<evidence type="ECO:0000313" key="2">
    <source>
        <dbReference type="EMBL" id="SPH24505.1"/>
    </source>
</evidence>
<sequence length="92" mass="10491">MIAFVRLAVFGFIAMTIMYVLLSIYSRSVERERLEKEWDANHGGGGDSAARDAYIEAGMRAYQGSLRRKLIWLVYVIPTVLVLVLVYLTNVY</sequence>